<protein>
    <recommendedName>
        <fullName evidence="4">Secreted protein</fullName>
    </recommendedName>
</protein>
<reference evidence="2" key="2">
    <citation type="submission" date="2025-09" db="UniProtKB">
        <authorList>
            <consortium name="Ensembl"/>
        </authorList>
    </citation>
    <scope>IDENTIFICATION</scope>
</reference>
<dbReference type="AlphaFoldDB" id="A0A8C6VK63"/>
<feature type="chain" id="PRO_5034311469" description="Secreted protein" evidence="1">
    <location>
        <begin position="20"/>
        <end position="68"/>
    </location>
</feature>
<feature type="signal peptide" evidence="1">
    <location>
        <begin position="1"/>
        <end position="19"/>
    </location>
</feature>
<keyword evidence="3" id="KW-1185">Reference proteome</keyword>
<dbReference type="OrthoDB" id="272149at2759"/>
<evidence type="ECO:0008006" key="4">
    <source>
        <dbReference type="Google" id="ProtNLM"/>
    </source>
</evidence>
<accession>A0A8C6VK63</accession>
<evidence type="ECO:0000313" key="2">
    <source>
        <dbReference type="Ensembl" id="ENSNNAP00000005234.1"/>
    </source>
</evidence>
<dbReference type="GeneTree" id="ENSGT00950000184268"/>
<organism evidence="2 3">
    <name type="scientific">Naja naja</name>
    <name type="common">Indian cobra</name>
    <dbReference type="NCBI Taxonomy" id="35670"/>
    <lineage>
        <taxon>Eukaryota</taxon>
        <taxon>Metazoa</taxon>
        <taxon>Chordata</taxon>
        <taxon>Craniata</taxon>
        <taxon>Vertebrata</taxon>
        <taxon>Euteleostomi</taxon>
        <taxon>Lepidosauria</taxon>
        <taxon>Squamata</taxon>
        <taxon>Bifurcata</taxon>
        <taxon>Unidentata</taxon>
        <taxon>Episquamata</taxon>
        <taxon>Toxicofera</taxon>
        <taxon>Serpentes</taxon>
        <taxon>Colubroidea</taxon>
        <taxon>Elapidae</taxon>
        <taxon>Elapinae</taxon>
        <taxon>Naja</taxon>
    </lineage>
</organism>
<reference evidence="2" key="1">
    <citation type="submission" date="2025-08" db="UniProtKB">
        <authorList>
            <consortium name="Ensembl"/>
        </authorList>
    </citation>
    <scope>IDENTIFICATION</scope>
</reference>
<evidence type="ECO:0000256" key="1">
    <source>
        <dbReference type="SAM" id="SignalP"/>
    </source>
</evidence>
<evidence type="ECO:0000313" key="3">
    <source>
        <dbReference type="Proteomes" id="UP000694559"/>
    </source>
</evidence>
<keyword evidence="1" id="KW-0732">Signal</keyword>
<sequence length="68" mass="7746">MHTLILITQVLLLQDSVEDISTSAQTSYTPLPSGTRNLTHHRGVLGKCRYVYYGKHSEGNRFIRDDQL</sequence>
<dbReference type="Ensembl" id="ENSNNAT00000005466.1">
    <property type="protein sequence ID" value="ENSNNAP00000005234.1"/>
    <property type="gene ID" value="ENSNNAG00000003502.1"/>
</dbReference>
<name>A0A8C6VK63_NAJNA</name>
<proteinExistence type="predicted"/>
<dbReference type="Proteomes" id="UP000694559">
    <property type="component" value="Unplaced"/>
</dbReference>